<comment type="cofactor">
    <cofactor evidence="1">
        <name>NAD(+)</name>
        <dbReference type="ChEBI" id="CHEBI:57540"/>
    </cofactor>
</comment>
<evidence type="ECO:0000256" key="2">
    <source>
        <dbReference type="ARBA" id="ARBA00023027"/>
    </source>
</evidence>
<dbReference type="EMBL" id="AEGP01000066">
    <property type="protein sequence ID" value="EGG41225.1"/>
    <property type="molecule type" value="Genomic_DNA"/>
</dbReference>
<dbReference type="InterPro" id="IPR016040">
    <property type="entry name" value="NAD(P)-bd_dom"/>
</dbReference>
<dbReference type="STRING" id="886738.Nlim_2034"/>
<dbReference type="NCBIfam" id="TIGR01181">
    <property type="entry name" value="dTDP_gluc_dehyt"/>
    <property type="match status" value="1"/>
</dbReference>
<dbReference type="GO" id="GO:0009225">
    <property type="term" value="P:nucleotide-sugar metabolic process"/>
    <property type="evidence" value="ECO:0007669"/>
    <property type="project" value="InterPro"/>
</dbReference>
<comment type="caution">
    <text evidence="5">The sequence shown here is derived from an EMBL/GenBank/DDBJ whole genome shotgun (WGS) entry which is preliminary data.</text>
</comment>
<reference evidence="5" key="1">
    <citation type="journal article" date="2011" name="PLoS ONE">
        <title>Genome of a low-salinity ammonia-oxidizing archaeon determined by single-cell and metagenomic analysis.</title>
        <authorList>
            <person name="Blainey P.C."/>
            <person name="Mosier A.C."/>
            <person name="Potanina A."/>
            <person name="Francis C.A."/>
            <person name="Quake S.R."/>
        </authorList>
    </citation>
    <scope>NUCLEOTIDE SEQUENCE [LARGE SCALE GENOMIC DNA]</scope>
    <source>
        <strain evidence="5">SFB1</strain>
    </source>
</reference>
<dbReference type="GO" id="GO:0008460">
    <property type="term" value="F:dTDP-glucose 4,6-dehydratase activity"/>
    <property type="evidence" value="ECO:0007669"/>
    <property type="project" value="InterPro"/>
</dbReference>
<evidence type="ECO:0000256" key="1">
    <source>
        <dbReference type="ARBA" id="ARBA00001911"/>
    </source>
</evidence>
<dbReference type="PANTHER" id="PTHR43000">
    <property type="entry name" value="DTDP-D-GLUCOSE 4,6-DEHYDRATASE-RELATED"/>
    <property type="match status" value="1"/>
</dbReference>
<dbReference type="AlphaFoldDB" id="F3KMZ1"/>
<dbReference type="InterPro" id="IPR005888">
    <property type="entry name" value="dTDP_Gluc_deHydtase"/>
</dbReference>
<dbReference type="CDD" id="cd05246">
    <property type="entry name" value="dTDP_GD_SDR_e"/>
    <property type="match status" value="1"/>
</dbReference>
<dbReference type="Proteomes" id="UP000004348">
    <property type="component" value="Chromosome"/>
</dbReference>
<evidence type="ECO:0000256" key="3">
    <source>
        <dbReference type="ARBA" id="ARBA00023239"/>
    </source>
</evidence>
<dbReference type="Gene3D" id="3.90.25.10">
    <property type="entry name" value="UDP-galactose 4-epimerase, domain 1"/>
    <property type="match status" value="1"/>
</dbReference>
<dbReference type="PATRIC" id="fig|886738.10.peg.2162"/>
<feature type="domain" description="NAD(P)-binding" evidence="4">
    <location>
        <begin position="4"/>
        <end position="303"/>
    </location>
</feature>
<protein>
    <submittedName>
        <fullName evidence="5">dTDP-glucose 4,6-dehydratase</fullName>
    </submittedName>
</protein>
<name>F3KMZ1_9ARCH</name>
<evidence type="ECO:0000313" key="5">
    <source>
        <dbReference type="EMBL" id="EGG41225.1"/>
    </source>
</evidence>
<keyword evidence="2" id="KW-0520">NAD</keyword>
<dbReference type="SUPFAM" id="SSF51735">
    <property type="entry name" value="NAD(P)-binding Rossmann-fold domains"/>
    <property type="match status" value="1"/>
</dbReference>
<dbReference type="HOGENOM" id="CLU_007383_1_14_2"/>
<dbReference type="Gene3D" id="3.40.50.720">
    <property type="entry name" value="NAD(P)-binding Rossmann-like Domain"/>
    <property type="match status" value="1"/>
</dbReference>
<sequence length="334" mass="38459">MKFLICGGYGFIGSAFIRNHLENNPHDEIINIDNMSLGSNKANLDIVRKNNNYLHEKGDILNLKLVEKLSKDVDVIINFAAETHVDRSISNPKPFIDTNILGTYSLLEASKNNEKLFVHISTDEIYGDLEIGQKPFTEFDNLKPSNPYSATKASADLLVQAYVRTYKNKCIITRCTNNFGPFQFPEKLIPKTIIRAHKNLKVPLYGDGNQVRSWIHVVDHIKAVDLLVKKGSIGEIYNISAWNEISNKEIVEKILNKMKKPLDLIEFVNDRPGHDKRYSIDFTKIQKEIGWSPTYDFEKALDETVTWYLSNEKWWKPLINKQTLHPQPWTLKWG</sequence>
<evidence type="ECO:0000259" key="4">
    <source>
        <dbReference type="Pfam" id="PF16363"/>
    </source>
</evidence>
<accession>F3KMZ1</accession>
<gene>
    <name evidence="5" type="ORF">Nlim_2034</name>
</gene>
<dbReference type="Pfam" id="PF16363">
    <property type="entry name" value="GDP_Man_Dehyd"/>
    <property type="match status" value="1"/>
</dbReference>
<dbReference type="InterPro" id="IPR036291">
    <property type="entry name" value="NAD(P)-bd_dom_sf"/>
</dbReference>
<keyword evidence="3" id="KW-0456">Lyase</keyword>
<organism evidence="5">
    <name type="scientific">Candidatus Nitrosarchaeum limnium SFB1</name>
    <dbReference type="NCBI Taxonomy" id="886738"/>
    <lineage>
        <taxon>Archaea</taxon>
        <taxon>Nitrososphaerota</taxon>
        <taxon>Nitrososphaeria</taxon>
        <taxon>Nitrosopumilales</taxon>
        <taxon>Nitrosopumilaceae</taxon>
        <taxon>Nitrosarchaeum</taxon>
    </lineage>
</organism>
<proteinExistence type="predicted"/>